<sequence length="159" mass="17885">MLGVGSELASQSQRESARLEVQPLLDPNKHTSEVQANQPAVPQTASNNSTAKKINAQSATQSYALSLLSKDCMVTPTLLQIIPLILTIWRRPDKLEKPDIEFQYKNATYVLDVTFAVETNICNAFNLFSFEECIMNLKNQQLHILTNTNNNHLQFVTHK</sequence>
<comment type="caution">
    <text evidence="1">The sequence shown here is derived from an EMBL/GenBank/DDBJ whole genome shotgun (WGS) entry which is preliminary data.</text>
</comment>
<dbReference type="EMBL" id="CAXDID020000011">
    <property type="protein sequence ID" value="CAL5979485.1"/>
    <property type="molecule type" value="Genomic_DNA"/>
</dbReference>
<evidence type="ECO:0000313" key="2">
    <source>
        <dbReference type="Proteomes" id="UP001642409"/>
    </source>
</evidence>
<proteinExistence type="predicted"/>
<protein>
    <submittedName>
        <fullName evidence="1">Hypothetical_protein</fullName>
    </submittedName>
</protein>
<gene>
    <name evidence="1" type="ORF">HINF_LOCUS5632</name>
</gene>
<name>A0ABP1GUE2_9EUKA</name>
<evidence type="ECO:0000313" key="1">
    <source>
        <dbReference type="EMBL" id="CAL5979485.1"/>
    </source>
</evidence>
<dbReference type="Proteomes" id="UP001642409">
    <property type="component" value="Unassembled WGS sequence"/>
</dbReference>
<keyword evidence="2" id="KW-1185">Reference proteome</keyword>
<accession>A0ABP1GUE2</accession>
<organism evidence="1 2">
    <name type="scientific">Hexamita inflata</name>
    <dbReference type="NCBI Taxonomy" id="28002"/>
    <lineage>
        <taxon>Eukaryota</taxon>
        <taxon>Metamonada</taxon>
        <taxon>Diplomonadida</taxon>
        <taxon>Hexamitidae</taxon>
        <taxon>Hexamitinae</taxon>
        <taxon>Hexamita</taxon>
    </lineage>
</organism>
<reference evidence="1 2" key="1">
    <citation type="submission" date="2024-07" db="EMBL/GenBank/DDBJ databases">
        <authorList>
            <person name="Akdeniz Z."/>
        </authorList>
    </citation>
    <scope>NUCLEOTIDE SEQUENCE [LARGE SCALE GENOMIC DNA]</scope>
</reference>